<dbReference type="Gene3D" id="3.40.50.300">
    <property type="entry name" value="P-loop containing nucleotide triphosphate hydrolases"/>
    <property type="match status" value="1"/>
</dbReference>
<dbReference type="PANTHER" id="PTHR21343:SF1">
    <property type="entry name" value="COBYRIC ACID SYNTHASE"/>
    <property type="match status" value="1"/>
</dbReference>
<gene>
    <name evidence="3" type="ORF">B1A_02640</name>
</gene>
<name>T1BXY7_9ZZZZ</name>
<feature type="domain" description="CobB/CobQ-like glutamine amidotransferase" evidence="2">
    <location>
        <begin position="91"/>
        <end position="241"/>
    </location>
</feature>
<dbReference type="EMBL" id="AUZX01001956">
    <property type="protein sequence ID" value="EQD77876.1"/>
    <property type="molecule type" value="Genomic_DNA"/>
</dbReference>
<evidence type="ECO:0000259" key="2">
    <source>
        <dbReference type="Pfam" id="PF07685"/>
    </source>
</evidence>
<dbReference type="PROSITE" id="PS51274">
    <property type="entry name" value="GATASE_COBBQ"/>
    <property type="match status" value="1"/>
</dbReference>
<sequence>SPEAILITDIEYGGAFAALYGTYLLAEARESIKWMVINRMRGHQDVLRKGLEILKSLTGIDFLGIIPMMENIQLPGEDTLDYLHSRSFGTDVCIIRYPWMENLSEMDPLVSFGIGYFYLDVGKEGLIKNSKVIILPGSKDVISDLKYLREKGIDRILNDRAQNGVKIIGICGGYQMLGKNIEFQEDETGNKEKMFGLGLLDVDFKYFKEKKLTNNKIRLSRNIINDGEETGGYEIHYGQVDKK</sequence>
<comment type="caution">
    <text evidence="3">The sequence shown here is derived from an EMBL/GenBank/DDBJ whole genome shotgun (WGS) entry which is preliminary data.</text>
</comment>
<dbReference type="InterPro" id="IPR033949">
    <property type="entry name" value="CobQ_GATase1"/>
</dbReference>
<dbReference type="UniPathway" id="UPA00148"/>
<protein>
    <submittedName>
        <fullName evidence="3">Cobyric acid synthase CobQ</fullName>
    </submittedName>
</protein>
<dbReference type="SUPFAM" id="SSF52317">
    <property type="entry name" value="Class I glutamine amidotransferase-like"/>
    <property type="match status" value="1"/>
</dbReference>
<accession>T1BXY7</accession>
<dbReference type="PANTHER" id="PTHR21343">
    <property type="entry name" value="DETHIOBIOTIN SYNTHETASE"/>
    <property type="match status" value="1"/>
</dbReference>
<proteinExistence type="predicted"/>
<reference evidence="3" key="2">
    <citation type="journal article" date="2014" name="ISME J.">
        <title>Microbial stratification in low pH oxic and suboxic macroscopic growths along an acid mine drainage.</title>
        <authorList>
            <person name="Mendez-Garcia C."/>
            <person name="Mesa V."/>
            <person name="Sprenger R.R."/>
            <person name="Richter M."/>
            <person name="Diez M.S."/>
            <person name="Solano J."/>
            <person name="Bargiela R."/>
            <person name="Golyshina O.V."/>
            <person name="Manteca A."/>
            <person name="Ramos J.L."/>
            <person name="Gallego J.R."/>
            <person name="Llorente I."/>
            <person name="Martins Dos Santos V.A."/>
            <person name="Jensen O.N."/>
            <person name="Pelaez A.I."/>
            <person name="Sanchez J."/>
            <person name="Ferrer M."/>
        </authorList>
    </citation>
    <scope>NUCLEOTIDE SEQUENCE</scope>
</reference>
<dbReference type="InterPro" id="IPR027417">
    <property type="entry name" value="P-loop_NTPase"/>
</dbReference>
<dbReference type="GO" id="GO:0009236">
    <property type="term" value="P:cobalamin biosynthetic process"/>
    <property type="evidence" value="ECO:0007669"/>
    <property type="project" value="UniProtKB-UniPathway"/>
</dbReference>
<dbReference type="InterPro" id="IPR029062">
    <property type="entry name" value="Class_I_gatase-like"/>
</dbReference>
<dbReference type="CDD" id="cd01750">
    <property type="entry name" value="GATase1_CobQ"/>
    <property type="match status" value="1"/>
</dbReference>
<dbReference type="InterPro" id="IPR011698">
    <property type="entry name" value="GATase_3"/>
</dbReference>
<dbReference type="Pfam" id="PF07685">
    <property type="entry name" value="GATase_3"/>
    <property type="match status" value="1"/>
</dbReference>
<evidence type="ECO:0000313" key="3">
    <source>
        <dbReference type="EMBL" id="EQD77876.1"/>
    </source>
</evidence>
<dbReference type="AlphaFoldDB" id="T1BXY7"/>
<feature type="non-terminal residue" evidence="3">
    <location>
        <position position="1"/>
    </location>
</feature>
<organism evidence="3">
    <name type="scientific">mine drainage metagenome</name>
    <dbReference type="NCBI Taxonomy" id="410659"/>
    <lineage>
        <taxon>unclassified sequences</taxon>
        <taxon>metagenomes</taxon>
        <taxon>ecological metagenomes</taxon>
    </lineage>
</organism>
<reference evidence="3" key="1">
    <citation type="submission" date="2013-08" db="EMBL/GenBank/DDBJ databases">
        <authorList>
            <person name="Mendez C."/>
            <person name="Richter M."/>
            <person name="Ferrer M."/>
            <person name="Sanchez J."/>
        </authorList>
    </citation>
    <scope>NUCLEOTIDE SEQUENCE</scope>
</reference>
<dbReference type="GO" id="GO:0003824">
    <property type="term" value="F:catalytic activity"/>
    <property type="evidence" value="ECO:0007669"/>
    <property type="project" value="InterPro"/>
</dbReference>
<keyword evidence="1" id="KW-0315">Glutamine amidotransferase</keyword>
<dbReference type="Gene3D" id="3.40.50.880">
    <property type="match status" value="1"/>
</dbReference>
<evidence type="ECO:0000256" key="1">
    <source>
        <dbReference type="ARBA" id="ARBA00022962"/>
    </source>
</evidence>